<dbReference type="Pfam" id="PF05598">
    <property type="entry name" value="DUF772"/>
    <property type="match status" value="1"/>
</dbReference>
<dbReference type="InterPro" id="IPR008490">
    <property type="entry name" value="Transposase_InsH_N"/>
</dbReference>
<evidence type="ECO:0000313" key="3">
    <source>
        <dbReference type="EMBL" id="GGX78717.1"/>
    </source>
</evidence>
<sequence>MTRFVQGENRSQAALLPALLDDYVGEDNPVRIVDAFVEQLDLRGLGFAGVDPKATGRPSYHPAILLKLYIYGYLNRIPSSRRLEREAQRNVELMWLLGWLSPDFKTIADFRRDNGTGIRNVCRQFVVLCRELNLFTQAVVAIDGSKFKAVNAHDRNFTRGKLEKRMQEIDHCIERYLSEMETADRQPAEIAEARTTRLKQKMATLKARLEKLKHLQAQLEQEPSGQISLTDPDA</sequence>
<feature type="coiled-coil region" evidence="1">
    <location>
        <begin position="188"/>
        <end position="222"/>
    </location>
</feature>
<evidence type="ECO:0000259" key="2">
    <source>
        <dbReference type="Pfam" id="PF05598"/>
    </source>
</evidence>
<dbReference type="EMBL" id="BMYW01000001">
    <property type="protein sequence ID" value="GGX78717.1"/>
    <property type="molecule type" value="Genomic_DNA"/>
</dbReference>
<feature type="domain" description="Transposase InsH N-terminal" evidence="2">
    <location>
        <begin position="20"/>
        <end position="112"/>
    </location>
</feature>
<evidence type="ECO:0000313" key="4">
    <source>
        <dbReference type="Proteomes" id="UP000600877"/>
    </source>
</evidence>
<reference evidence="4" key="1">
    <citation type="journal article" date="2019" name="Int. J. Syst. Evol. Microbiol.">
        <title>The Global Catalogue of Microorganisms (GCM) 10K type strain sequencing project: providing services to taxonomists for standard genome sequencing and annotation.</title>
        <authorList>
            <consortium name="The Broad Institute Genomics Platform"/>
            <consortium name="The Broad Institute Genome Sequencing Center for Infectious Disease"/>
            <person name="Wu L."/>
            <person name="Ma J."/>
        </authorList>
    </citation>
    <scope>NUCLEOTIDE SEQUENCE [LARGE SCALE GENOMIC DNA]</scope>
    <source>
        <strain evidence="4">KCTC 32041</strain>
    </source>
</reference>
<proteinExistence type="predicted"/>
<keyword evidence="1" id="KW-0175">Coiled coil</keyword>
<protein>
    <recommendedName>
        <fullName evidence="2">Transposase InsH N-terminal domain-containing protein</fullName>
    </recommendedName>
</protein>
<organism evidence="3 4">
    <name type="scientific">Vogesella alkaliphila</name>
    <dbReference type="NCBI Taxonomy" id="1193621"/>
    <lineage>
        <taxon>Bacteria</taxon>
        <taxon>Pseudomonadati</taxon>
        <taxon>Pseudomonadota</taxon>
        <taxon>Betaproteobacteria</taxon>
        <taxon>Neisseriales</taxon>
        <taxon>Chromobacteriaceae</taxon>
        <taxon>Vogesella</taxon>
    </lineage>
</organism>
<dbReference type="PANTHER" id="PTHR33408:SF2">
    <property type="entry name" value="TRANSPOSASE DDE DOMAIN-CONTAINING PROTEIN"/>
    <property type="match status" value="1"/>
</dbReference>
<dbReference type="PANTHER" id="PTHR33408">
    <property type="entry name" value="TRANSPOSASE"/>
    <property type="match status" value="1"/>
</dbReference>
<name>A0ABQ2YDD2_9NEIS</name>
<dbReference type="Proteomes" id="UP000600877">
    <property type="component" value="Unassembled WGS sequence"/>
</dbReference>
<evidence type="ECO:0000256" key="1">
    <source>
        <dbReference type="SAM" id="Coils"/>
    </source>
</evidence>
<accession>A0ABQ2YDD2</accession>
<gene>
    <name evidence="3" type="ORF">GCM10011290_02640</name>
</gene>
<comment type="caution">
    <text evidence="3">The sequence shown here is derived from an EMBL/GenBank/DDBJ whole genome shotgun (WGS) entry which is preliminary data.</text>
</comment>
<keyword evidence="4" id="KW-1185">Reference proteome</keyword>